<dbReference type="UCSC" id="uc008oeh.2">
    <property type="organism name" value="mouse"/>
</dbReference>
<reference evidence="1" key="6">
    <citation type="journal article" date="2002" name="Nature">
        <title>Analysis of the mouse transcriptome based on functional annotation of 60,770 full-length cDNAs.</title>
        <authorList>
            <consortium name="The FANTOM Consortium and the RIKEN Genome Exploration Research Group Phase I and II Team"/>
        </authorList>
    </citation>
    <scope>NUCLEOTIDE SEQUENCE</scope>
    <source>
        <strain evidence="1">C57BL/6J</strain>
        <tissue evidence="1">Testis</tissue>
    </source>
</reference>
<dbReference type="AlphaFoldDB" id="Q9DAI7"/>
<protein>
    <submittedName>
        <fullName evidence="1">Uncharacterized protein</fullName>
    </submittedName>
</protein>
<organism evidence="1">
    <name type="scientific">Mus musculus</name>
    <name type="common">Mouse</name>
    <dbReference type="NCBI Taxonomy" id="10090"/>
    <lineage>
        <taxon>Eukaryota</taxon>
        <taxon>Metazoa</taxon>
        <taxon>Chordata</taxon>
        <taxon>Craniata</taxon>
        <taxon>Vertebrata</taxon>
        <taxon>Euteleostomi</taxon>
        <taxon>Mammalia</taxon>
        <taxon>Eutheria</taxon>
        <taxon>Euarchontoglires</taxon>
        <taxon>Glires</taxon>
        <taxon>Rodentia</taxon>
        <taxon>Myomorpha</taxon>
        <taxon>Muroidea</taxon>
        <taxon>Muridae</taxon>
        <taxon>Murinae</taxon>
        <taxon>Mus</taxon>
        <taxon>Mus</taxon>
    </lineage>
</organism>
<reference evidence="1" key="2">
    <citation type="journal article" date="2000" name="Genome Res.">
        <title>Normalization and subtraction of cap-trapper-selected cDNAs to prepare full-length cDNA libraries for rapid discovery of new genes.</title>
        <authorList>
            <person name="Carninci P."/>
            <person name="Shibata Y."/>
            <person name="Hayatsu N."/>
            <person name="Sugahara Y."/>
            <person name="Shibata K."/>
            <person name="Itoh M."/>
            <person name="Konno H."/>
            <person name="Okazaki Y."/>
            <person name="Muramatsu M."/>
            <person name="Hayashizaki Y."/>
        </authorList>
    </citation>
    <scope>NUCLEOTIDE SEQUENCE</scope>
    <source>
        <strain evidence="1">C57BL/6J</strain>
        <tissue evidence="1">Testis</tissue>
    </source>
</reference>
<evidence type="ECO:0000313" key="1">
    <source>
        <dbReference type="EMBL" id="BAB24250.1"/>
    </source>
</evidence>
<evidence type="ECO:0000313" key="2">
    <source>
        <dbReference type="MGI" id="MGI:1922735"/>
    </source>
</evidence>
<dbReference type="STRING" id="10090.ENSMUSP00000072830"/>
<dbReference type="HOGENOM" id="CLU_2276541_0_0_1"/>
<dbReference type="OrthoDB" id="9606462at2759"/>
<reference evidence="1" key="5">
    <citation type="journal article" date="2001" name="Nature">
        <title>Functional annotation of a full-length mouse cDNA collection.</title>
        <authorList>
            <consortium name="The RIKEN Genome Exploration Research Group Phase II Team and the FANTOM Consortium"/>
        </authorList>
    </citation>
    <scope>NUCLEOTIDE SEQUENCE</scope>
    <source>
        <strain evidence="1">C57BL/6J</strain>
        <tissue evidence="1">Testis</tissue>
    </source>
</reference>
<dbReference type="OMA" id="KPWKENA"/>
<name>Q9DAI7_MOUSE</name>
<dbReference type="PhosphoSitePlus" id="Q9DAI7"/>
<reference evidence="1" key="4">
    <citation type="submission" date="2000-07" db="EMBL/GenBank/DDBJ databases">
        <authorList>
            <person name="Adachi J."/>
            <person name="Aizawa K."/>
            <person name="Akahira S."/>
            <person name="Akimura T."/>
            <person name="Arai A."/>
            <person name="Aono H."/>
            <person name="Arakawa T."/>
            <person name="Bono H."/>
            <person name="Carninci P."/>
            <person name="Fukuda S."/>
            <person name="Fukunishi Y."/>
            <person name="Furuno M."/>
            <person name="Hanagaki T."/>
            <person name="Hara A."/>
            <person name="Hayatsu N."/>
            <person name="Hiramoto K."/>
            <person name="Hiraoka T."/>
            <person name="Hori F."/>
            <person name="Imotani K."/>
            <person name="Ishii Y."/>
            <person name="Itoh M."/>
            <person name="Izawa M."/>
            <person name="Kasukawa T."/>
            <person name="Kato H."/>
            <person name="Kawai J."/>
            <person name="Kojima Y."/>
            <person name="Konno H."/>
            <person name="Kouda M."/>
            <person name="Koya S."/>
            <person name="Kurihara C."/>
            <person name="Matsuyama T."/>
            <person name="Miyazaki A."/>
            <person name="Nishi K."/>
            <person name="Nomura K."/>
            <person name="Numazaki R."/>
            <person name="Ohno M."/>
            <person name="Okazaki Y."/>
            <person name="Okido T."/>
            <person name="Owa C."/>
            <person name="Saito H."/>
            <person name="Saito R."/>
            <person name="Sakai C."/>
            <person name="Sakai K."/>
            <person name="Sano H."/>
            <person name="Sasaki D."/>
            <person name="Shibata K."/>
            <person name="Shibata Y."/>
            <person name="Shinagawa A."/>
            <person name="Shiraki T."/>
            <person name="Sogabe Y."/>
            <person name="Suzuki H."/>
            <person name="Tagami M."/>
            <person name="Tagawa A."/>
            <person name="Takahashi F."/>
            <person name="Tanaka T."/>
            <person name="Tejima Y."/>
            <person name="Toya T."/>
            <person name="Yamamura T."/>
            <person name="Yasunishi A."/>
            <person name="Yoshida K."/>
            <person name="Yoshino M."/>
            <person name="Muramatsu M."/>
            <person name="Hayashizaki Y."/>
        </authorList>
    </citation>
    <scope>NUCLEOTIDE SEQUENCE</scope>
    <source>
        <strain evidence="1">C57BL/6J</strain>
        <tissue evidence="1">Testis</tissue>
    </source>
</reference>
<proteinExistence type="evidence at transcript level"/>
<dbReference type="iPTMnet" id="Q9DAI7"/>
<dbReference type="MGI" id="MGI:1922735">
    <property type="gene designation" value="1700010B08Rik"/>
</dbReference>
<dbReference type="Bgee" id="ENSMUSG00000057047">
    <property type="expression patterns" value="Expressed in spermatocyte and 5 other cell types or tissues"/>
</dbReference>
<reference evidence="1" key="7">
    <citation type="journal article" date="2005" name="Science">
        <title>The Transcriptional Landscape of the Mammalian Genome.</title>
        <authorList>
            <consortium name="The FANTOM Consortium"/>
            <consortium name="Riken Genome Exploration Research Group and Genome Science Group (Genome Network Project Core Group)"/>
        </authorList>
    </citation>
    <scope>NUCLEOTIDE SEQUENCE</scope>
    <source>
        <strain evidence="1">C57BL/6J</strain>
        <tissue evidence="1">Testis</tissue>
    </source>
</reference>
<reference evidence="1" key="3">
    <citation type="journal article" date="2000" name="Genome Res.">
        <title>RIKEN integrated sequence analysis (RISA) system--384-format sequencing pipeline with 384 multicapillary sequencer.</title>
        <authorList>
            <person name="Shibata K."/>
            <person name="Itoh M."/>
            <person name="Aizawa K."/>
            <person name="Nagaoka S."/>
            <person name="Sasaki N."/>
            <person name="Carninci P."/>
            <person name="Konno H."/>
            <person name="Akiyama J."/>
            <person name="Nishi K."/>
            <person name="Kitsunai T."/>
            <person name="Tashiro H."/>
            <person name="Itoh M."/>
            <person name="Sumi N."/>
            <person name="Ishii Y."/>
            <person name="Nakamura S."/>
            <person name="Hazama M."/>
            <person name="Nishine T."/>
            <person name="Harada A."/>
            <person name="Yamamoto R."/>
            <person name="Matsumoto H."/>
            <person name="Sakaguchi S."/>
            <person name="Ikegami T."/>
            <person name="Kashiwagi K."/>
            <person name="Fujiwake S."/>
            <person name="Inoue K."/>
            <person name="Togawa Y."/>
            <person name="Izawa M."/>
            <person name="Ohara E."/>
            <person name="Watahiki M."/>
            <person name="Yoneda Y."/>
            <person name="Ishikawa T."/>
            <person name="Ozawa K."/>
            <person name="Tanaka T."/>
            <person name="Matsuura S."/>
            <person name="Kawai J."/>
            <person name="Okazaki Y."/>
            <person name="Muramatsu M."/>
            <person name="Inoue Y."/>
            <person name="Kira A."/>
            <person name="Hayashizaki Y."/>
        </authorList>
    </citation>
    <scope>NUCLEOTIDE SEQUENCE</scope>
    <source>
        <strain evidence="1">C57BL/6J</strain>
        <tissue evidence="1">Testis</tissue>
    </source>
</reference>
<dbReference type="AGR" id="MGI:1922735"/>
<dbReference type="BioGRID-ORCS" id="75485">
    <property type="hits" value="1 hit in 76 CRISPR screens"/>
</dbReference>
<reference evidence="1" key="8">
    <citation type="journal article" date="2005" name="Science">
        <title>Antisense Transcription in the Mammalian Transcriptome.</title>
        <authorList>
            <consortium name="RIKEN Genome Exploration Research Group and Genome Science Group (Genome Network Project Core Group) and the FANTOM Consortium"/>
        </authorList>
    </citation>
    <scope>NUCLEOTIDE SEQUENCE</scope>
    <source>
        <strain evidence="1">C57BL/6J</strain>
        <tissue evidence="1">Testis</tissue>
    </source>
</reference>
<gene>
    <name evidence="2" type="primary">1700010B08Rik</name>
</gene>
<accession>Q9DAI7</accession>
<dbReference type="RNAct" id="Q9DAI7">
    <property type="molecule type" value="protein"/>
</dbReference>
<dbReference type="EMBL" id="AK005811">
    <property type="protein sequence ID" value="BAB24250.1"/>
    <property type="molecule type" value="mRNA"/>
</dbReference>
<dbReference type="VEuPathDB" id="HostDB:ENSMUSG00000057047"/>
<reference evidence="1" key="1">
    <citation type="journal article" date="1999" name="Methods Enzymol.">
        <title>High-efficiency full-length cDNA cloning.</title>
        <authorList>
            <person name="Carninci P."/>
            <person name="Hayashizaki Y."/>
        </authorList>
    </citation>
    <scope>NUCLEOTIDE SEQUENCE</scope>
    <source>
        <strain evidence="1">C57BL/6J</strain>
        <tissue evidence="1">Testis</tissue>
    </source>
</reference>
<sequence>MAQNHTDVELSAPSPEPCLPACHHVSRHDENGLNLQTKYRRRKRKPWKENAALPRLSIRNSAAVSTGFSRLLLLDAVSPGLMRLPFVCSLNLATPVVHDVCC</sequence>
<dbReference type="PaxDb" id="10090-ENSMUSP00000072830"/>